<evidence type="ECO:0000259" key="2">
    <source>
        <dbReference type="PROSITE" id="PS50222"/>
    </source>
</evidence>
<proteinExistence type="predicted"/>
<dbReference type="SUPFAM" id="SSF47473">
    <property type="entry name" value="EF-hand"/>
    <property type="match status" value="1"/>
</dbReference>
<dbReference type="Pfam" id="PF13202">
    <property type="entry name" value="EF-hand_5"/>
    <property type="match status" value="2"/>
</dbReference>
<dbReference type="Proteomes" id="UP001652504">
    <property type="component" value="Unassembled WGS sequence"/>
</dbReference>
<reference evidence="3 4" key="1">
    <citation type="submission" date="2022-10" db="EMBL/GenBank/DDBJ databases">
        <title>Aestuariibacter sp. AA17 isolated from Montipora capitata coral fragment.</title>
        <authorList>
            <person name="Emsley S.A."/>
            <person name="Pfannmuller K.M."/>
            <person name="Loughran R.M."/>
            <person name="Shlafstein M."/>
            <person name="Papke E."/>
            <person name="Saw J.H."/>
            <person name="Ushijima B."/>
            <person name="Videau P."/>
        </authorList>
    </citation>
    <scope>NUCLEOTIDE SEQUENCE [LARGE SCALE GENOMIC DNA]</scope>
    <source>
        <strain evidence="3 4">AA17</strain>
    </source>
</reference>
<dbReference type="InterPro" id="IPR018247">
    <property type="entry name" value="EF_Hand_1_Ca_BS"/>
</dbReference>
<dbReference type="PROSITE" id="PS50222">
    <property type="entry name" value="EF_HAND_2"/>
    <property type="match status" value="1"/>
</dbReference>
<feature type="signal peptide" evidence="1">
    <location>
        <begin position="1"/>
        <end position="19"/>
    </location>
</feature>
<dbReference type="Gene3D" id="1.10.238.10">
    <property type="entry name" value="EF-hand"/>
    <property type="match status" value="1"/>
</dbReference>
<evidence type="ECO:0000256" key="1">
    <source>
        <dbReference type="SAM" id="SignalP"/>
    </source>
</evidence>
<evidence type="ECO:0000313" key="3">
    <source>
        <dbReference type="EMBL" id="MCV2884016.1"/>
    </source>
</evidence>
<accession>A0ABT3A5R4</accession>
<name>A0ABT3A5R4_9ALTE</name>
<feature type="domain" description="EF-hand" evidence="2">
    <location>
        <begin position="41"/>
        <end position="68"/>
    </location>
</feature>
<evidence type="ECO:0000313" key="4">
    <source>
        <dbReference type="Proteomes" id="UP001652504"/>
    </source>
</evidence>
<dbReference type="RefSeq" id="WP_263711229.1">
    <property type="nucleotide sequence ID" value="NZ_JAOWKX010000002.1"/>
</dbReference>
<gene>
    <name evidence="3" type="ORF">OE749_04850</name>
</gene>
<protein>
    <recommendedName>
        <fullName evidence="2">EF-hand domain-containing protein</fullName>
    </recommendedName>
</protein>
<sequence length="68" mass="7484">MKNISTGILLFIASYSAFADMVTLAQIDVNNDGKISKLEAAKDTELKKNFSELDKNRDGYLSRVELAG</sequence>
<dbReference type="EMBL" id="JAOWKX010000002">
    <property type="protein sequence ID" value="MCV2884016.1"/>
    <property type="molecule type" value="Genomic_DNA"/>
</dbReference>
<dbReference type="InterPro" id="IPR002048">
    <property type="entry name" value="EF_hand_dom"/>
</dbReference>
<organism evidence="3 4">
    <name type="scientific">Fluctibacter corallii</name>
    <dbReference type="NCBI Taxonomy" id="2984329"/>
    <lineage>
        <taxon>Bacteria</taxon>
        <taxon>Pseudomonadati</taxon>
        <taxon>Pseudomonadota</taxon>
        <taxon>Gammaproteobacteria</taxon>
        <taxon>Alteromonadales</taxon>
        <taxon>Alteromonadaceae</taxon>
        <taxon>Fluctibacter</taxon>
    </lineage>
</organism>
<dbReference type="PROSITE" id="PS00018">
    <property type="entry name" value="EF_HAND_1"/>
    <property type="match status" value="1"/>
</dbReference>
<keyword evidence="4" id="KW-1185">Reference proteome</keyword>
<dbReference type="InterPro" id="IPR011992">
    <property type="entry name" value="EF-hand-dom_pair"/>
</dbReference>
<feature type="chain" id="PRO_5045170621" description="EF-hand domain-containing protein" evidence="1">
    <location>
        <begin position="20"/>
        <end position="68"/>
    </location>
</feature>
<keyword evidence="1" id="KW-0732">Signal</keyword>
<comment type="caution">
    <text evidence="3">The sequence shown here is derived from an EMBL/GenBank/DDBJ whole genome shotgun (WGS) entry which is preliminary data.</text>
</comment>